<feature type="compositionally biased region" description="Basic residues" evidence="1">
    <location>
        <begin position="79"/>
        <end position="88"/>
    </location>
</feature>
<feature type="region of interest" description="Disordered" evidence="1">
    <location>
        <begin position="1"/>
        <end position="179"/>
    </location>
</feature>
<feature type="non-terminal residue" evidence="2">
    <location>
        <position position="203"/>
    </location>
</feature>
<name>A0ABN9RYB9_9DINO</name>
<accession>A0ABN9RYB9</accession>
<dbReference type="Proteomes" id="UP001189429">
    <property type="component" value="Unassembled WGS sequence"/>
</dbReference>
<reference evidence="2" key="1">
    <citation type="submission" date="2023-10" db="EMBL/GenBank/DDBJ databases">
        <authorList>
            <person name="Chen Y."/>
            <person name="Shah S."/>
            <person name="Dougan E. K."/>
            <person name="Thang M."/>
            <person name="Chan C."/>
        </authorList>
    </citation>
    <scope>NUCLEOTIDE SEQUENCE [LARGE SCALE GENOMIC DNA]</scope>
</reference>
<organism evidence="2 3">
    <name type="scientific">Prorocentrum cordatum</name>
    <dbReference type="NCBI Taxonomy" id="2364126"/>
    <lineage>
        <taxon>Eukaryota</taxon>
        <taxon>Sar</taxon>
        <taxon>Alveolata</taxon>
        <taxon>Dinophyceae</taxon>
        <taxon>Prorocentrales</taxon>
        <taxon>Prorocentraceae</taxon>
        <taxon>Prorocentrum</taxon>
    </lineage>
</organism>
<feature type="compositionally biased region" description="Polar residues" evidence="1">
    <location>
        <begin position="89"/>
        <end position="98"/>
    </location>
</feature>
<feature type="compositionally biased region" description="Basic residues" evidence="1">
    <location>
        <begin position="139"/>
        <end position="150"/>
    </location>
</feature>
<evidence type="ECO:0000313" key="2">
    <source>
        <dbReference type="EMBL" id="CAK0822949.1"/>
    </source>
</evidence>
<dbReference type="EMBL" id="CAUYUJ010008125">
    <property type="protein sequence ID" value="CAK0822949.1"/>
    <property type="molecule type" value="Genomic_DNA"/>
</dbReference>
<evidence type="ECO:0000256" key="1">
    <source>
        <dbReference type="SAM" id="MobiDB-lite"/>
    </source>
</evidence>
<feature type="non-terminal residue" evidence="2">
    <location>
        <position position="1"/>
    </location>
</feature>
<gene>
    <name evidence="2" type="ORF">PCOR1329_LOCUS23840</name>
</gene>
<proteinExistence type="predicted"/>
<protein>
    <submittedName>
        <fullName evidence="2">Uncharacterized protein</fullName>
    </submittedName>
</protein>
<sequence>KNGWHLKWTSGSAQSLARQYRTGRVSPPVGAAGWPRRSASQMSPSTTRASPRRRRPGTTSGAKEAHPWRNASGASPSLGRRRRRRSKTRQSACRSSWSGWRCTRSDSTCRGSRSRSPRRRPGSRSLRRSSRRSSPSTTRRWRCSRCRGRQSRSTPPQSPWSCRRRAPRAHWHRRRQARSWCRRCWTSSRAGWASRALASPSRS</sequence>
<feature type="compositionally biased region" description="Basic residues" evidence="1">
    <location>
        <begin position="112"/>
        <end position="131"/>
    </location>
</feature>
<keyword evidence="3" id="KW-1185">Reference proteome</keyword>
<evidence type="ECO:0000313" key="3">
    <source>
        <dbReference type="Proteomes" id="UP001189429"/>
    </source>
</evidence>
<comment type="caution">
    <text evidence="2">The sequence shown here is derived from an EMBL/GenBank/DDBJ whole genome shotgun (WGS) entry which is preliminary data.</text>
</comment>
<feature type="compositionally biased region" description="Basic residues" evidence="1">
    <location>
        <begin position="162"/>
        <end position="179"/>
    </location>
</feature>